<dbReference type="PANTHER" id="PTHR11076">
    <property type="entry name" value="DNA REPAIR POLYMERASE UMUC / TRANSFERASE FAMILY MEMBER"/>
    <property type="match status" value="1"/>
</dbReference>
<feature type="domain" description="UmuC" evidence="2">
    <location>
        <begin position="12"/>
        <end position="217"/>
    </location>
</feature>
<dbReference type="PANTHER" id="PTHR11076:SF33">
    <property type="entry name" value="DNA POLYMERASE KAPPA"/>
    <property type="match status" value="1"/>
</dbReference>
<dbReference type="SUPFAM" id="SSF100879">
    <property type="entry name" value="Lesion bypass DNA polymerase (Y-family), little finger domain"/>
    <property type="match status" value="1"/>
</dbReference>
<dbReference type="InterPro" id="IPR022880">
    <property type="entry name" value="DNApol_IV"/>
</dbReference>
<comment type="caution">
    <text evidence="3">The sequence shown here is derived from an EMBL/GenBank/DDBJ whole genome shotgun (WGS) entry which is preliminary data.</text>
</comment>
<evidence type="ECO:0000313" key="4">
    <source>
        <dbReference type="Proteomes" id="UP000176740"/>
    </source>
</evidence>
<dbReference type="InterPro" id="IPR043128">
    <property type="entry name" value="Rev_trsase/Diguanyl_cyclase"/>
</dbReference>
<dbReference type="GO" id="GO:0005829">
    <property type="term" value="C:cytosol"/>
    <property type="evidence" value="ECO:0007669"/>
    <property type="project" value="TreeGrafter"/>
</dbReference>
<dbReference type="Pfam" id="PF11799">
    <property type="entry name" value="IMS_C"/>
    <property type="match status" value="1"/>
</dbReference>
<dbReference type="Gene3D" id="3.30.70.270">
    <property type="match status" value="1"/>
</dbReference>
<organism evidence="3 4">
    <name type="scientific">Candidatus Curtissbacteria bacterium RIFCSPLOWO2_01_FULL_38_11b</name>
    <dbReference type="NCBI Taxonomy" id="1797725"/>
    <lineage>
        <taxon>Bacteria</taxon>
        <taxon>Candidatus Curtissiibacteriota</taxon>
    </lineage>
</organism>
<proteinExistence type="inferred from homology"/>
<dbReference type="GO" id="GO:0009432">
    <property type="term" value="P:SOS response"/>
    <property type="evidence" value="ECO:0007669"/>
    <property type="project" value="TreeGrafter"/>
</dbReference>
<dbReference type="InterPro" id="IPR043502">
    <property type="entry name" value="DNA/RNA_pol_sf"/>
</dbReference>
<dbReference type="Gene3D" id="1.10.150.20">
    <property type="entry name" value="5' to 3' exonuclease, C-terminal subdomain"/>
    <property type="match status" value="1"/>
</dbReference>
<dbReference type="GO" id="GO:0003887">
    <property type="term" value="F:DNA-directed DNA polymerase activity"/>
    <property type="evidence" value="ECO:0007669"/>
    <property type="project" value="InterPro"/>
</dbReference>
<evidence type="ECO:0000256" key="1">
    <source>
        <dbReference type="ARBA" id="ARBA00010945"/>
    </source>
</evidence>
<dbReference type="Gene3D" id="3.40.1170.60">
    <property type="match status" value="1"/>
</dbReference>
<dbReference type="Proteomes" id="UP000176740">
    <property type="component" value="Unassembled WGS sequence"/>
</dbReference>
<dbReference type="PROSITE" id="PS50173">
    <property type="entry name" value="UMUC"/>
    <property type="match status" value="1"/>
</dbReference>
<dbReference type="AlphaFoldDB" id="A0A1F5GZF9"/>
<evidence type="ECO:0000313" key="3">
    <source>
        <dbReference type="EMBL" id="OGD97302.1"/>
    </source>
</evidence>
<dbReference type="InterPro" id="IPR001126">
    <property type="entry name" value="UmuC"/>
</dbReference>
<dbReference type="Pfam" id="PF00817">
    <property type="entry name" value="IMS"/>
    <property type="match status" value="1"/>
</dbReference>
<evidence type="ECO:0000259" key="2">
    <source>
        <dbReference type="PROSITE" id="PS50173"/>
    </source>
</evidence>
<dbReference type="GO" id="GO:0042276">
    <property type="term" value="P:error-prone translesion synthesis"/>
    <property type="evidence" value="ECO:0007669"/>
    <property type="project" value="TreeGrafter"/>
</dbReference>
<name>A0A1F5GZF9_9BACT</name>
<dbReference type="InterPro" id="IPR036775">
    <property type="entry name" value="DNA_pol_Y-fam_lit_finger_sf"/>
</dbReference>
<gene>
    <name evidence="3" type="ORF">A3A49_01215</name>
</gene>
<dbReference type="InterPro" id="IPR050116">
    <property type="entry name" value="DNA_polymerase-Y"/>
</dbReference>
<dbReference type="Gene3D" id="3.30.1490.100">
    <property type="entry name" value="DNA polymerase, Y-family, little finger domain"/>
    <property type="match status" value="1"/>
</dbReference>
<protein>
    <recommendedName>
        <fullName evidence="2">UmuC domain-containing protein</fullName>
    </recommendedName>
</protein>
<dbReference type="STRING" id="1797725.A3A49_01215"/>
<dbReference type="GO" id="GO:0006281">
    <property type="term" value="P:DNA repair"/>
    <property type="evidence" value="ECO:0007669"/>
    <property type="project" value="InterPro"/>
</dbReference>
<reference evidence="3 4" key="1">
    <citation type="journal article" date="2016" name="Nat. Commun.">
        <title>Thousands of microbial genomes shed light on interconnected biogeochemical processes in an aquifer system.</title>
        <authorList>
            <person name="Anantharaman K."/>
            <person name="Brown C.T."/>
            <person name="Hug L.A."/>
            <person name="Sharon I."/>
            <person name="Castelle C.J."/>
            <person name="Probst A.J."/>
            <person name="Thomas B.C."/>
            <person name="Singh A."/>
            <person name="Wilkins M.J."/>
            <person name="Karaoz U."/>
            <person name="Brodie E.L."/>
            <person name="Williams K.H."/>
            <person name="Hubbard S.S."/>
            <person name="Banfield J.F."/>
        </authorList>
    </citation>
    <scope>NUCLEOTIDE SEQUENCE [LARGE SCALE GENOMIC DNA]</scope>
</reference>
<comment type="similarity">
    <text evidence="1">Belongs to the DNA polymerase type-Y family.</text>
</comment>
<dbReference type="CDD" id="cd03586">
    <property type="entry name" value="PolY_Pol_IV_kappa"/>
    <property type="match status" value="1"/>
</dbReference>
<dbReference type="InterPro" id="IPR017961">
    <property type="entry name" value="DNA_pol_Y-fam_little_finger"/>
</dbReference>
<accession>A0A1F5GZF9</accession>
<dbReference type="SUPFAM" id="SSF56672">
    <property type="entry name" value="DNA/RNA polymerases"/>
    <property type="match status" value="1"/>
</dbReference>
<sequence length="457" mass="51875">MANGELLMARIILHVDLNSFFARASQQANPALQGKPVGIVKARGRTCIIAASVEAKSYGVVTGCRVNDAKKLCPQIILLPADFDKYEDISRRFIKICASYSPLCEVFSLDECFIDVSETTRFWHNRPITSREHLAWIELVRSLGLPIGAINIAFDIKRRLNQEIGDFMTCSVGISYNRLLAKLASNQIKPDGLFWITSDNALNILDKSHLMGICGLGFGLYNHLIKLEIDNFSKLRACSPAFLHKHFGPYWAVHLFNICRGIDNTAVIPYQEIPEAKSVGRTYTTHKPLNDKNAIYKLTRNLVEEVSAKARKMGLTGRYVGFSMRSGEEYQNNKNNGWLANRSFSKGWHGHRTLKNYIDDGKKLFDVCRLISKDWEFKNIIFCSVTLGMLAKKAYSPLVLFPDDKKQENLIQTIDKINWKLGDYTIFPSQLLGTSIIRPEVTGYFGDKKFRLNFLRK</sequence>
<dbReference type="EMBL" id="MFBO01000035">
    <property type="protein sequence ID" value="OGD97302.1"/>
    <property type="molecule type" value="Genomic_DNA"/>
</dbReference>
<dbReference type="GO" id="GO:0003684">
    <property type="term" value="F:damaged DNA binding"/>
    <property type="evidence" value="ECO:0007669"/>
    <property type="project" value="InterPro"/>
</dbReference>